<dbReference type="AlphaFoldDB" id="A0A0V0QKW4"/>
<name>A0A0V0QKW4_PSEPJ</name>
<keyword evidence="1" id="KW-0175">Coiled coil</keyword>
<evidence type="ECO:0000313" key="3">
    <source>
        <dbReference type="Proteomes" id="UP000054937"/>
    </source>
</evidence>
<evidence type="ECO:0000256" key="1">
    <source>
        <dbReference type="SAM" id="Coils"/>
    </source>
</evidence>
<feature type="coiled-coil region" evidence="1">
    <location>
        <begin position="267"/>
        <end position="367"/>
    </location>
</feature>
<dbReference type="EMBL" id="LDAU01000151">
    <property type="protein sequence ID" value="KRX02854.1"/>
    <property type="molecule type" value="Genomic_DNA"/>
</dbReference>
<proteinExistence type="predicted"/>
<gene>
    <name evidence="2" type="ORF">PPERSA_04057</name>
</gene>
<protein>
    <submittedName>
        <fullName evidence="2">Uncharacterized protein</fullName>
    </submittedName>
</protein>
<organism evidence="2 3">
    <name type="scientific">Pseudocohnilembus persalinus</name>
    <name type="common">Ciliate</name>
    <dbReference type="NCBI Taxonomy" id="266149"/>
    <lineage>
        <taxon>Eukaryota</taxon>
        <taxon>Sar</taxon>
        <taxon>Alveolata</taxon>
        <taxon>Ciliophora</taxon>
        <taxon>Intramacronucleata</taxon>
        <taxon>Oligohymenophorea</taxon>
        <taxon>Scuticociliatia</taxon>
        <taxon>Philasterida</taxon>
        <taxon>Pseudocohnilembidae</taxon>
        <taxon>Pseudocohnilembus</taxon>
    </lineage>
</organism>
<keyword evidence="3" id="KW-1185">Reference proteome</keyword>
<dbReference type="FunCoup" id="A0A0V0QKW4">
    <property type="interactions" value="3"/>
</dbReference>
<feature type="coiled-coil region" evidence="1">
    <location>
        <begin position="625"/>
        <end position="652"/>
    </location>
</feature>
<comment type="caution">
    <text evidence="2">The sequence shown here is derived from an EMBL/GenBank/DDBJ whole genome shotgun (WGS) entry which is preliminary data.</text>
</comment>
<evidence type="ECO:0000313" key="2">
    <source>
        <dbReference type="EMBL" id="KRX02854.1"/>
    </source>
</evidence>
<feature type="coiled-coil region" evidence="1">
    <location>
        <begin position="393"/>
        <end position="470"/>
    </location>
</feature>
<accession>A0A0V0QKW4</accession>
<feature type="coiled-coil region" evidence="1">
    <location>
        <begin position="35"/>
        <end position="237"/>
    </location>
</feature>
<sequence length="691" mass="83306">MSFNNSGSKDRFSFQQLNEQLENRGQLSEDKEILLIKCKTAIEELTWELEKAQNENIQITEKNKDLFQEFQLLQQDQKQYLDEMEQYQEQLIDLKQKNDELQDQLNYYQQNDNDDNNQLKILDKKYQVLQNQYNEVCEDNRELKIQNDQFLEDQQKFQQTYINWQNTVEQVQQDIEALQTDNQNLSDEIDNVRLQNTELLNNNDQYRLDSEKLEAQIEELQQALENADTINKQNQVQLELKYNASVDNLKTENNELLKEIDVKLILIEQQAKQIKDLKQTIESYENQKDEIEKLHKQEIKKQNQILDEQNQMIQEYEEIINETKELYIEKNLYYELQEQNQLQIKQNEYLKSRLSDSQNQLKKLLADVQAQFYDEDSKSKYMEQKLKDLEVYFRQKDNIIENQKREMEKLNKNTTMYQQLKAKEVQEEINSRNRVIAKQDEEISIYRRELRKAQSLLNSQNEQLLSLSDQNKKQLQLIKTYENKQKLIEQSHTQESEVLKNEILKKEQLFDLLREKYDESVGKILDQRQNIEEQGKIIDQVINQDFISPRSTRRFTSPQRDTFNKINQIQKSPYIYKNSIQNPAQIYKSPELKQKQNNDYYNQENRNITSRYSLADSQFDKNYNKHQQCNRIEFQRQQLDKIQEKTNNLYQNSLNCSQRSSSPKYSRINIQQKRYQDVIEKVESKLEGINK</sequence>
<reference evidence="2 3" key="1">
    <citation type="journal article" date="2015" name="Sci. Rep.">
        <title>Genome of the facultative scuticociliatosis pathogen Pseudocohnilembus persalinus provides insight into its virulence through horizontal gene transfer.</title>
        <authorList>
            <person name="Xiong J."/>
            <person name="Wang G."/>
            <person name="Cheng J."/>
            <person name="Tian M."/>
            <person name="Pan X."/>
            <person name="Warren A."/>
            <person name="Jiang C."/>
            <person name="Yuan D."/>
            <person name="Miao W."/>
        </authorList>
    </citation>
    <scope>NUCLEOTIDE SEQUENCE [LARGE SCALE GENOMIC DNA]</scope>
    <source>
        <strain evidence="2">36N120E</strain>
    </source>
</reference>
<dbReference type="OMA" id="DHIAHEW"/>
<dbReference type="Proteomes" id="UP000054937">
    <property type="component" value="Unassembled WGS sequence"/>
</dbReference>
<dbReference type="InParanoid" id="A0A0V0QKW4"/>